<evidence type="ECO:0000313" key="2">
    <source>
        <dbReference type="Proteomes" id="UP000008281"/>
    </source>
</evidence>
<organism evidence="2">
    <name type="scientific">Caenorhabditis remanei</name>
    <name type="common">Caenorhabditis vulgaris</name>
    <dbReference type="NCBI Taxonomy" id="31234"/>
    <lineage>
        <taxon>Eukaryota</taxon>
        <taxon>Metazoa</taxon>
        <taxon>Ecdysozoa</taxon>
        <taxon>Nematoda</taxon>
        <taxon>Chromadorea</taxon>
        <taxon>Rhabditida</taxon>
        <taxon>Rhabditina</taxon>
        <taxon>Rhabditomorpha</taxon>
        <taxon>Rhabditoidea</taxon>
        <taxon>Rhabditidae</taxon>
        <taxon>Peloderinae</taxon>
        <taxon>Caenorhabditis</taxon>
    </lineage>
</organism>
<accession>E3LIB4</accession>
<gene>
    <name evidence="1" type="ORF">CRE_08925</name>
</gene>
<dbReference type="eggNOG" id="ENOG502TKCX">
    <property type="taxonomic scope" value="Eukaryota"/>
</dbReference>
<evidence type="ECO:0008006" key="3">
    <source>
        <dbReference type="Google" id="ProtNLM"/>
    </source>
</evidence>
<dbReference type="Proteomes" id="UP000008281">
    <property type="component" value="Unassembled WGS sequence"/>
</dbReference>
<protein>
    <recommendedName>
        <fullName evidence="3">F-box domain-containing protein</fullName>
    </recommendedName>
</protein>
<dbReference type="HOGENOM" id="CLU_1344368_0_0_1"/>
<dbReference type="AlphaFoldDB" id="E3LIB4"/>
<dbReference type="OMA" id="GMDDICH"/>
<evidence type="ECO:0000313" key="1">
    <source>
        <dbReference type="EMBL" id="EFO94924.1"/>
    </source>
</evidence>
<dbReference type="Pfam" id="PF06542">
    <property type="entry name" value="PHA-1"/>
    <property type="match status" value="1"/>
</dbReference>
<reference evidence="1" key="1">
    <citation type="submission" date="2007-07" db="EMBL/GenBank/DDBJ databases">
        <title>PCAP assembly of the Caenorhabditis remanei genome.</title>
        <authorList>
            <consortium name="The Caenorhabditis remanei Sequencing Consortium"/>
            <person name="Wilson R.K."/>
        </authorList>
    </citation>
    <scope>NUCLEOTIDE SEQUENCE [LARGE SCALE GENOMIC DNA]</scope>
    <source>
        <strain evidence="1">PB4641</strain>
    </source>
</reference>
<name>E3LIB4_CAERE</name>
<dbReference type="InParanoid" id="E3LIB4"/>
<dbReference type="InterPro" id="IPR009497">
    <property type="entry name" value="Regulator_protein_PHA-1"/>
</dbReference>
<dbReference type="EMBL" id="DS268409">
    <property type="protein sequence ID" value="EFO94924.1"/>
    <property type="molecule type" value="Genomic_DNA"/>
</dbReference>
<proteinExistence type="predicted"/>
<keyword evidence="2" id="KW-1185">Reference proteome</keyword>
<sequence length="204" mass="23770">MDSSNKQATKVFDTPHLLENILSHVEFGMMRNLDFRLVSKSFNKEILRQIQKSHRKIKIEYIGKIFGDLRLTIADPQVAQRFDAYKTDIRVFVNNENFKLSEIDGYFKFIKKLEIVKIEQITTKSLWKLKKSIQNNLHDTIVNTLIGKNYSNIQSVKGLSDLCYGCSNCVDISRHCQEYGPVNLSSIFDVEEKFHFKLLTLTDR</sequence>
<dbReference type="OrthoDB" id="5909158at2759"/>